<dbReference type="InterPro" id="IPR027417">
    <property type="entry name" value="P-loop_NTPase"/>
</dbReference>
<feature type="compositionally biased region" description="Acidic residues" evidence="4">
    <location>
        <begin position="199"/>
        <end position="214"/>
    </location>
</feature>
<feature type="region of interest" description="Disordered" evidence="4">
    <location>
        <begin position="195"/>
        <end position="223"/>
    </location>
</feature>
<dbReference type="OrthoDB" id="416553at2759"/>
<dbReference type="GO" id="GO:0005525">
    <property type="term" value="F:GTP binding"/>
    <property type="evidence" value="ECO:0007669"/>
    <property type="project" value="UniProtKB-KW"/>
</dbReference>
<keyword evidence="2 3" id="KW-0342">GTP-binding</keyword>
<gene>
    <name evidence="6" type="primary">ABSGL_14140.1 scaffold 14385</name>
</gene>
<protein>
    <recommendedName>
        <fullName evidence="5">Septin-type G domain-containing protein</fullName>
    </recommendedName>
</protein>
<dbReference type="Pfam" id="PF00735">
    <property type="entry name" value="Septin"/>
    <property type="match status" value="1"/>
</dbReference>
<dbReference type="OMA" id="LMYKRAT"/>
<dbReference type="AlphaFoldDB" id="A0A168SIB6"/>
<dbReference type="Gene3D" id="3.40.50.300">
    <property type="entry name" value="P-loop containing nucleotide triphosphate hydrolases"/>
    <property type="match status" value="1"/>
</dbReference>
<dbReference type="PROSITE" id="PS51719">
    <property type="entry name" value="G_SEPTIN"/>
    <property type="match status" value="1"/>
</dbReference>
<dbReference type="STRING" id="4829.A0A168SIB6"/>
<evidence type="ECO:0000256" key="1">
    <source>
        <dbReference type="ARBA" id="ARBA00022741"/>
    </source>
</evidence>
<feature type="domain" description="Septin-type G" evidence="5">
    <location>
        <begin position="10"/>
        <end position="337"/>
    </location>
</feature>
<evidence type="ECO:0000256" key="3">
    <source>
        <dbReference type="RuleBase" id="RU004560"/>
    </source>
</evidence>
<sequence>MAPTRSRKTTVPHFNVMVVGFSGVGKTSFVRTLQASLGLNKRDSKFQSGEQASCPLLERTLEPYTVSVETLVDGGEKVALTLIDTPGFNMDYLLDKQVHDILGYIEHQFDLTLAEENKVKRNPKAVDTQVHACLYFVDPKKTDLDDYDIRALTRLAKRVNVIPVIGKSDTLTLAQRNRLKPTLLRSIYNNHKIPIYGMPEEEQDDDDDDNDGDENNDKATKDTKKDETLAEFLQQFDYDQEEDEIQVLIDYLRTIPFTFIACEEDPTTGAPLQMTSATGKQIQLGRDYGWGTIDCQSDDYSDFNKLITVLLCTHRRLLMTETVERYYEQYRTERLMQRRITKMKSMEVNKKFLEDLKRL</sequence>
<evidence type="ECO:0000259" key="5">
    <source>
        <dbReference type="PROSITE" id="PS51719"/>
    </source>
</evidence>
<dbReference type="EMBL" id="LT554895">
    <property type="protein sequence ID" value="SAM08477.1"/>
    <property type="molecule type" value="Genomic_DNA"/>
</dbReference>
<accession>A0A168SIB6</accession>
<dbReference type="PIRSF" id="PIRSF006698">
    <property type="entry name" value="Septin"/>
    <property type="match status" value="1"/>
</dbReference>
<evidence type="ECO:0000256" key="4">
    <source>
        <dbReference type="SAM" id="MobiDB-lite"/>
    </source>
</evidence>
<keyword evidence="7" id="KW-1185">Reference proteome</keyword>
<dbReference type="SUPFAM" id="SSF52540">
    <property type="entry name" value="P-loop containing nucleoside triphosphate hydrolases"/>
    <property type="match status" value="1"/>
</dbReference>
<keyword evidence="1 3" id="KW-0547">Nucleotide-binding</keyword>
<dbReference type="InParanoid" id="A0A168SIB6"/>
<dbReference type="GO" id="GO:0005938">
    <property type="term" value="C:cell cortex"/>
    <property type="evidence" value="ECO:0007669"/>
    <property type="project" value="UniProtKB-ARBA"/>
</dbReference>
<evidence type="ECO:0000256" key="2">
    <source>
        <dbReference type="ARBA" id="ARBA00023134"/>
    </source>
</evidence>
<organism evidence="6">
    <name type="scientific">Absidia glauca</name>
    <name type="common">Pin mould</name>
    <dbReference type="NCBI Taxonomy" id="4829"/>
    <lineage>
        <taxon>Eukaryota</taxon>
        <taxon>Fungi</taxon>
        <taxon>Fungi incertae sedis</taxon>
        <taxon>Mucoromycota</taxon>
        <taxon>Mucoromycotina</taxon>
        <taxon>Mucoromycetes</taxon>
        <taxon>Mucorales</taxon>
        <taxon>Cunninghamellaceae</taxon>
        <taxon>Absidia</taxon>
    </lineage>
</organism>
<evidence type="ECO:0000313" key="6">
    <source>
        <dbReference type="EMBL" id="SAM08477.1"/>
    </source>
</evidence>
<dbReference type="InterPro" id="IPR016491">
    <property type="entry name" value="Septin"/>
</dbReference>
<dbReference type="InterPro" id="IPR030379">
    <property type="entry name" value="G_SEPTIN_dom"/>
</dbReference>
<proteinExistence type="inferred from homology"/>
<dbReference type="Proteomes" id="UP000078561">
    <property type="component" value="Unassembled WGS sequence"/>
</dbReference>
<dbReference type="GO" id="GO:0032156">
    <property type="term" value="C:septin cytoskeleton"/>
    <property type="evidence" value="ECO:0007669"/>
    <property type="project" value="UniProtKB-ARBA"/>
</dbReference>
<reference evidence="6" key="1">
    <citation type="submission" date="2016-04" db="EMBL/GenBank/DDBJ databases">
        <authorList>
            <person name="Evans L.H."/>
            <person name="Alamgir A."/>
            <person name="Owens N."/>
            <person name="Weber N.D."/>
            <person name="Virtaneva K."/>
            <person name="Barbian K."/>
            <person name="Babar A."/>
            <person name="Rosenke K."/>
        </authorList>
    </citation>
    <scope>NUCLEOTIDE SEQUENCE [LARGE SCALE GENOMIC DNA]</scope>
    <source>
        <strain evidence="6">CBS 101.48</strain>
    </source>
</reference>
<dbReference type="PANTHER" id="PTHR18884">
    <property type="entry name" value="SEPTIN"/>
    <property type="match status" value="1"/>
</dbReference>
<evidence type="ECO:0000313" key="7">
    <source>
        <dbReference type="Proteomes" id="UP000078561"/>
    </source>
</evidence>
<comment type="similarity">
    <text evidence="3">Belongs to the TRAFAC class TrmE-Era-EngA-EngB-Septin-like GTPase superfamily. Septin GTPase family.</text>
</comment>
<name>A0A168SIB6_ABSGL</name>